<feature type="region of interest" description="Disordered" evidence="1">
    <location>
        <begin position="157"/>
        <end position="195"/>
    </location>
</feature>
<name>A0A7S3I9P1_9CILI</name>
<dbReference type="EMBL" id="HBIF01001191">
    <property type="protein sequence ID" value="CAE0317750.1"/>
    <property type="molecule type" value="Transcribed_RNA"/>
</dbReference>
<gene>
    <name evidence="2" type="ORF">FSAL1345_LOCUS1019</name>
</gene>
<proteinExistence type="predicted"/>
<evidence type="ECO:0000313" key="2">
    <source>
        <dbReference type="EMBL" id="CAE0317750.1"/>
    </source>
</evidence>
<protein>
    <submittedName>
        <fullName evidence="2">Uncharacterized protein</fullName>
    </submittedName>
</protein>
<sequence>MAPKNTETSENDQVTWEQQDFKFKSSKLGAKDLSRLNSELKLKPRFKINAYPLYSAISELNQNTLQNINYKSSFTERELNYIIRSKSKRSFFRIKSPPTNHSSCTAIKPKLKESSSKTEDTELAEWGNCVRRIMSAKSIPDPSQSESGLEKPKLDLTECTKKHSSKPPLKTNQLKRKFSAPAKRQEPQRTPRETTEKVLTKFIRPYSSKVYKSSTQKNLKTFETQKGSTRPISAYHVRTIPTINLNQDTGTTTAPFSKTLKGSMMQEAPEFGVMFRPNSQKSLLKSRFKEVSVSSLKKRRNEIKHLK</sequence>
<feature type="compositionally biased region" description="Basic and acidic residues" evidence="1">
    <location>
        <begin position="183"/>
        <end position="195"/>
    </location>
</feature>
<evidence type="ECO:0000256" key="1">
    <source>
        <dbReference type="SAM" id="MobiDB-lite"/>
    </source>
</evidence>
<accession>A0A7S3I9P1</accession>
<organism evidence="2">
    <name type="scientific">Fabrea salina</name>
    <dbReference type="NCBI Taxonomy" id="342563"/>
    <lineage>
        <taxon>Eukaryota</taxon>
        <taxon>Sar</taxon>
        <taxon>Alveolata</taxon>
        <taxon>Ciliophora</taxon>
        <taxon>Postciliodesmatophora</taxon>
        <taxon>Heterotrichea</taxon>
        <taxon>Heterotrichida</taxon>
        <taxon>Fabreidae</taxon>
        <taxon>Fabrea</taxon>
    </lineage>
</organism>
<dbReference type="AlphaFoldDB" id="A0A7S3I9P1"/>
<reference evidence="2" key="1">
    <citation type="submission" date="2021-01" db="EMBL/GenBank/DDBJ databases">
        <authorList>
            <person name="Corre E."/>
            <person name="Pelletier E."/>
            <person name="Niang G."/>
            <person name="Scheremetjew M."/>
            <person name="Finn R."/>
            <person name="Kale V."/>
            <person name="Holt S."/>
            <person name="Cochrane G."/>
            <person name="Meng A."/>
            <person name="Brown T."/>
            <person name="Cohen L."/>
        </authorList>
    </citation>
    <scope>NUCLEOTIDE SEQUENCE</scope>
</reference>